<proteinExistence type="inferred from homology"/>
<dbReference type="InterPro" id="IPR031310">
    <property type="entry name" value="Ribosomal_uL5_N"/>
</dbReference>
<dbReference type="AlphaFoldDB" id="A0A1J4XUQ4"/>
<evidence type="ECO:0000256" key="1">
    <source>
        <dbReference type="ARBA" id="ARBA00008553"/>
    </source>
</evidence>
<gene>
    <name evidence="9" type="ORF">AUJ30_00905</name>
</gene>
<evidence type="ECO:0000256" key="4">
    <source>
        <dbReference type="ARBA" id="ARBA00035245"/>
    </source>
</evidence>
<dbReference type="PANTHER" id="PTHR11994">
    <property type="entry name" value="60S RIBOSOMAL PROTEIN L11-RELATED"/>
    <property type="match status" value="1"/>
</dbReference>
<sequence length="165" mass="18632">MKHEALMKNKKVIEKIVINVGVGRLSQQPNFEDKVLPELMKEMALIAGQKPAITKAKKSISGFKVREGQTVGLKVTLRYQRMSDFLERLIKIVFPRLRDFRGIDLKNIDSNGNLTVGLREQTVFPEINPEISKVDFGLEISIVSNAKNKEEAVALYRSLGIPLKK</sequence>
<dbReference type="GO" id="GO:0006412">
    <property type="term" value="P:translation"/>
    <property type="evidence" value="ECO:0007669"/>
    <property type="project" value="InterPro"/>
</dbReference>
<feature type="domain" description="Large ribosomal subunit protein uL5 C-terminal" evidence="8">
    <location>
        <begin position="71"/>
        <end position="162"/>
    </location>
</feature>
<dbReference type="PROSITE" id="PS00358">
    <property type="entry name" value="RIBOSOMAL_L5"/>
    <property type="match status" value="1"/>
</dbReference>
<dbReference type="PIRSF" id="PIRSF002161">
    <property type="entry name" value="Ribosomal_L5"/>
    <property type="match status" value="1"/>
</dbReference>
<organism evidence="9 10">
    <name type="scientific">Candidatus Wolfebacteria bacterium CG1_02_39_135</name>
    <dbReference type="NCBI Taxonomy" id="1805425"/>
    <lineage>
        <taxon>Bacteria</taxon>
        <taxon>Candidatus Wolfeibacteriota</taxon>
    </lineage>
</organism>
<dbReference type="SUPFAM" id="SSF55282">
    <property type="entry name" value="RL5-like"/>
    <property type="match status" value="1"/>
</dbReference>
<dbReference type="InterPro" id="IPR002132">
    <property type="entry name" value="Ribosomal_uL5"/>
</dbReference>
<dbReference type="InterPro" id="IPR020929">
    <property type="entry name" value="Ribosomal_uL5_CS"/>
</dbReference>
<evidence type="ECO:0000256" key="3">
    <source>
        <dbReference type="ARBA" id="ARBA00023274"/>
    </source>
</evidence>
<dbReference type="InterPro" id="IPR031309">
    <property type="entry name" value="Ribosomal_uL5_C"/>
</dbReference>
<evidence type="ECO:0000256" key="6">
    <source>
        <dbReference type="RuleBase" id="RU003930"/>
    </source>
</evidence>
<dbReference type="Gene3D" id="3.30.1440.10">
    <property type="match status" value="1"/>
</dbReference>
<evidence type="ECO:0000256" key="5">
    <source>
        <dbReference type="ARBA" id="ARBA00035461"/>
    </source>
</evidence>
<dbReference type="STRING" id="1805425.AUJ30_00905"/>
<keyword evidence="2 6" id="KW-0689">Ribosomal protein</keyword>
<accession>A0A1J4XUQ4</accession>
<comment type="similarity">
    <text evidence="1 6">Belongs to the universal ribosomal protein uL5 family.</text>
</comment>
<keyword evidence="3 6" id="KW-0687">Ribonucleoprotein</keyword>
<dbReference type="InterPro" id="IPR022803">
    <property type="entry name" value="Ribosomal_uL5_dom_sf"/>
</dbReference>
<dbReference type="FunFam" id="3.30.1440.10:FF:000001">
    <property type="entry name" value="50S ribosomal protein L5"/>
    <property type="match status" value="1"/>
</dbReference>
<reference evidence="9 10" key="1">
    <citation type="journal article" date="2016" name="Environ. Microbiol.">
        <title>Genomic resolution of a cold subsurface aquifer community provides metabolic insights for novel microbes adapted to high CO concentrations.</title>
        <authorList>
            <person name="Probst A.J."/>
            <person name="Castelle C.J."/>
            <person name="Singh A."/>
            <person name="Brown C.T."/>
            <person name="Anantharaman K."/>
            <person name="Sharon I."/>
            <person name="Hug L.A."/>
            <person name="Burstein D."/>
            <person name="Emerson J.B."/>
            <person name="Thomas B.C."/>
            <person name="Banfield J.F."/>
        </authorList>
    </citation>
    <scope>NUCLEOTIDE SEQUENCE [LARGE SCALE GENOMIC DNA]</scope>
    <source>
        <strain evidence="9">CG1_02_39_135</strain>
    </source>
</reference>
<evidence type="ECO:0000259" key="8">
    <source>
        <dbReference type="Pfam" id="PF00673"/>
    </source>
</evidence>
<dbReference type="Proteomes" id="UP000182693">
    <property type="component" value="Unassembled WGS sequence"/>
</dbReference>
<evidence type="ECO:0000256" key="2">
    <source>
        <dbReference type="ARBA" id="ARBA00022980"/>
    </source>
</evidence>
<dbReference type="Pfam" id="PF00673">
    <property type="entry name" value="Ribosomal_L5_C"/>
    <property type="match status" value="1"/>
</dbReference>
<evidence type="ECO:0000313" key="9">
    <source>
        <dbReference type="EMBL" id="OIO65484.1"/>
    </source>
</evidence>
<dbReference type="GO" id="GO:0005840">
    <property type="term" value="C:ribosome"/>
    <property type="evidence" value="ECO:0007669"/>
    <property type="project" value="UniProtKB-KW"/>
</dbReference>
<evidence type="ECO:0000313" key="10">
    <source>
        <dbReference type="Proteomes" id="UP000182693"/>
    </source>
</evidence>
<name>A0A1J4XUQ4_9BACT</name>
<dbReference type="GO" id="GO:0003735">
    <property type="term" value="F:structural constituent of ribosome"/>
    <property type="evidence" value="ECO:0007669"/>
    <property type="project" value="InterPro"/>
</dbReference>
<dbReference type="EMBL" id="MNWX01000017">
    <property type="protein sequence ID" value="OIO65484.1"/>
    <property type="molecule type" value="Genomic_DNA"/>
</dbReference>
<dbReference type="Pfam" id="PF00281">
    <property type="entry name" value="Ribosomal_L5"/>
    <property type="match status" value="1"/>
</dbReference>
<comment type="caution">
    <text evidence="9">The sequence shown here is derived from an EMBL/GenBank/DDBJ whole genome shotgun (WGS) entry which is preliminary data.</text>
</comment>
<feature type="domain" description="Large ribosomal subunit protein uL5 N-terminal" evidence="7">
    <location>
        <begin position="13"/>
        <end position="66"/>
    </location>
</feature>
<evidence type="ECO:0000259" key="7">
    <source>
        <dbReference type="Pfam" id="PF00281"/>
    </source>
</evidence>
<protein>
    <recommendedName>
        <fullName evidence="4">Large ribosomal subunit protein uL5</fullName>
    </recommendedName>
    <alternativeName>
        <fullName evidence="5">50S ribosomal protein L5</fullName>
    </alternativeName>
</protein>
<dbReference type="GO" id="GO:1990904">
    <property type="term" value="C:ribonucleoprotein complex"/>
    <property type="evidence" value="ECO:0007669"/>
    <property type="project" value="UniProtKB-KW"/>
</dbReference>